<gene>
    <name evidence="3" type="ORF">K6K41_24375</name>
</gene>
<evidence type="ECO:0000256" key="2">
    <source>
        <dbReference type="SAM" id="Phobius"/>
    </source>
</evidence>
<feature type="region of interest" description="Disordered" evidence="1">
    <location>
        <begin position="93"/>
        <end position="113"/>
    </location>
</feature>
<name>A0A9E6REK0_9HYPH</name>
<protein>
    <submittedName>
        <fullName evidence="3">Uncharacterized protein</fullName>
    </submittedName>
</protein>
<dbReference type="RefSeq" id="WP_261402872.1">
    <property type="nucleotide sequence ID" value="NZ_CP081869.1"/>
</dbReference>
<dbReference type="AlphaFoldDB" id="A0A9E6REK0"/>
<dbReference type="KEGG" id="cmet:K6K41_24375"/>
<evidence type="ECO:0000313" key="4">
    <source>
        <dbReference type="Proteomes" id="UP000825701"/>
    </source>
</evidence>
<feature type="transmembrane region" description="Helical" evidence="2">
    <location>
        <begin position="12"/>
        <end position="30"/>
    </location>
</feature>
<keyword evidence="2" id="KW-0812">Transmembrane</keyword>
<keyword evidence="4" id="KW-1185">Reference proteome</keyword>
<evidence type="ECO:0000256" key="1">
    <source>
        <dbReference type="SAM" id="MobiDB-lite"/>
    </source>
</evidence>
<dbReference type="EMBL" id="CP081869">
    <property type="protein sequence ID" value="QZN99765.1"/>
    <property type="molecule type" value="Genomic_DNA"/>
</dbReference>
<accession>A0A9E6REK0</accession>
<feature type="transmembrane region" description="Helical" evidence="2">
    <location>
        <begin position="50"/>
        <end position="75"/>
    </location>
</feature>
<keyword evidence="2" id="KW-0472">Membrane</keyword>
<keyword evidence="2" id="KW-1133">Transmembrane helix</keyword>
<sequence>MIKPGWGAGRTIFASLFMAWGFIGFAWLMAETWLRLISTTSAGVGVGTSSFIAALALVWIGGMVLFGVGALMFVAPSDMVEIGGHQQPPRAITANGLARRGRSPPGERGTRSPYERRLRHQIIRLRIF</sequence>
<reference evidence="3" key="1">
    <citation type="submission" date="2021-08" db="EMBL/GenBank/DDBJ databases">
        <authorList>
            <person name="Zhang H."/>
            <person name="Xu M."/>
            <person name="Yu Z."/>
            <person name="Yang L."/>
            <person name="Cai Y."/>
        </authorList>
    </citation>
    <scope>NUCLEOTIDE SEQUENCE</scope>
    <source>
        <strain evidence="3">CHL1</strain>
    </source>
</reference>
<evidence type="ECO:0000313" key="3">
    <source>
        <dbReference type="EMBL" id="QZN99765.1"/>
    </source>
</evidence>
<organism evidence="3 4">
    <name type="scientific">Chenggangzhangella methanolivorans</name>
    <dbReference type="NCBI Taxonomy" id="1437009"/>
    <lineage>
        <taxon>Bacteria</taxon>
        <taxon>Pseudomonadati</taxon>
        <taxon>Pseudomonadota</taxon>
        <taxon>Alphaproteobacteria</taxon>
        <taxon>Hyphomicrobiales</taxon>
        <taxon>Methylopilaceae</taxon>
        <taxon>Chenggangzhangella</taxon>
    </lineage>
</organism>
<proteinExistence type="predicted"/>
<dbReference type="Proteomes" id="UP000825701">
    <property type="component" value="Chromosome"/>
</dbReference>